<dbReference type="KEGG" id="gsn:YC6258_02561"/>
<gene>
    <name evidence="1" type="ORF">YC6258_02561</name>
</gene>
<dbReference type="RefSeq" id="WP_044617105.1">
    <property type="nucleotide sequence ID" value="NZ_CP007142.1"/>
</dbReference>
<name>A0A0C5VVW0_9GAMM</name>
<dbReference type="Pfam" id="PF03597">
    <property type="entry name" value="FixS"/>
    <property type="match status" value="1"/>
</dbReference>
<proteinExistence type="predicted"/>
<dbReference type="AlphaFoldDB" id="A0A0C5VVW0"/>
<dbReference type="STRING" id="1445510.YC6258_02561"/>
<dbReference type="PANTHER" id="PTHR41532:SF1">
    <property type="entry name" value="FIXS PROTEIN"/>
    <property type="match status" value="1"/>
</dbReference>
<dbReference type="PATRIC" id="fig|1445510.3.peg.2517"/>
<dbReference type="PANTHER" id="PTHR41532">
    <property type="entry name" value="FIXS PROTEIN"/>
    <property type="match status" value="1"/>
</dbReference>
<evidence type="ECO:0000313" key="1">
    <source>
        <dbReference type="EMBL" id="AJQ94599.1"/>
    </source>
</evidence>
<dbReference type="NCBIfam" id="TIGR00847">
    <property type="entry name" value="ccoS"/>
    <property type="match status" value="1"/>
</dbReference>
<dbReference type="HOGENOM" id="CLU_176840_4_2_6"/>
<keyword evidence="2" id="KW-1185">Reference proteome</keyword>
<reference evidence="1 2" key="1">
    <citation type="submission" date="2014-01" db="EMBL/GenBank/DDBJ databases">
        <title>Full genme sequencing of cellulolytic bacterium Gynuella sunshinyii YC6258T gen. nov., sp. nov.</title>
        <authorList>
            <person name="Khan H."/>
            <person name="Chung E.J."/>
            <person name="Chung Y.R."/>
        </authorList>
    </citation>
    <scope>NUCLEOTIDE SEQUENCE [LARGE SCALE GENOMIC DNA]</scope>
    <source>
        <strain evidence="1 2">YC6258</strain>
    </source>
</reference>
<dbReference type="InterPro" id="IPR004714">
    <property type="entry name" value="Cyt_oxidase_maturation_cbb3"/>
</dbReference>
<dbReference type="Proteomes" id="UP000032266">
    <property type="component" value="Chromosome"/>
</dbReference>
<accession>A0A0C5VVW0</accession>
<evidence type="ECO:0000313" key="2">
    <source>
        <dbReference type="Proteomes" id="UP000032266"/>
    </source>
</evidence>
<organism evidence="1 2">
    <name type="scientific">Gynuella sunshinyii YC6258</name>
    <dbReference type="NCBI Taxonomy" id="1445510"/>
    <lineage>
        <taxon>Bacteria</taxon>
        <taxon>Pseudomonadati</taxon>
        <taxon>Pseudomonadota</taxon>
        <taxon>Gammaproteobacteria</taxon>
        <taxon>Oceanospirillales</taxon>
        <taxon>Saccharospirillaceae</taxon>
        <taxon>Gynuella</taxon>
    </lineage>
</organism>
<sequence>MQILYLLIPLSLLLLGTALAGLVWAVRKGQYDDLDSPAHKILYDDDLDKMPQKKDSNKHD</sequence>
<protein>
    <submittedName>
        <fullName evidence="1">Uncharacterized protein, possibly involved in nitrogen fixation</fullName>
    </submittedName>
</protein>
<dbReference type="EMBL" id="CP007142">
    <property type="protein sequence ID" value="AJQ94599.1"/>
    <property type="molecule type" value="Genomic_DNA"/>
</dbReference>
<dbReference type="OrthoDB" id="9802763at2"/>